<keyword evidence="3" id="KW-1185">Reference proteome</keyword>
<gene>
    <name evidence="2" type="ORF">CSSPJE1EN1_LOCUS17730</name>
</gene>
<evidence type="ECO:0000313" key="2">
    <source>
        <dbReference type="EMBL" id="CAK9272252.1"/>
    </source>
</evidence>
<evidence type="ECO:0000256" key="1">
    <source>
        <dbReference type="SAM" id="MobiDB-lite"/>
    </source>
</evidence>
<dbReference type="EMBL" id="OZ020099">
    <property type="protein sequence ID" value="CAK9272252.1"/>
    <property type="molecule type" value="Genomic_DNA"/>
</dbReference>
<sequence>MGSAVATRHHGTRRTLLASDKPPLRFHKQRRSRPCDGNHGHGCRVWKWEVDRIRVPGWQADQRCEAARFEEGSCGPARWRRYHVLGGKGDITGV</sequence>
<protein>
    <submittedName>
        <fullName evidence="2">Uncharacterized protein</fullName>
    </submittedName>
</protein>
<reference evidence="2" key="1">
    <citation type="submission" date="2024-02" db="EMBL/GenBank/DDBJ databases">
        <authorList>
            <consortium name="ELIXIR-Norway"/>
            <consortium name="Elixir Norway"/>
        </authorList>
    </citation>
    <scope>NUCLEOTIDE SEQUENCE</scope>
</reference>
<feature type="region of interest" description="Disordered" evidence="1">
    <location>
        <begin position="1"/>
        <end position="21"/>
    </location>
</feature>
<proteinExistence type="predicted"/>
<evidence type="ECO:0000313" key="3">
    <source>
        <dbReference type="Proteomes" id="UP001497444"/>
    </source>
</evidence>
<name>A0ABP0X0R9_9BRYO</name>
<organism evidence="2 3">
    <name type="scientific">Sphagnum jensenii</name>
    <dbReference type="NCBI Taxonomy" id="128206"/>
    <lineage>
        <taxon>Eukaryota</taxon>
        <taxon>Viridiplantae</taxon>
        <taxon>Streptophyta</taxon>
        <taxon>Embryophyta</taxon>
        <taxon>Bryophyta</taxon>
        <taxon>Sphagnophytina</taxon>
        <taxon>Sphagnopsida</taxon>
        <taxon>Sphagnales</taxon>
        <taxon>Sphagnaceae</taxon>
        <taxon>Sphagnum</taxon>
    </lineage>
</organism>
<accession>A0ABP0X0R9</accession>
<dbReference type="Proteomes" id="UP001497444">
    <property type="component" value="Chromosome 4"/>
</dbReference>